<dbReference type="RefSeq" id="WP_053950751.1">
    <property type="nucleotide sequence ID" value="NZ_CP010552.1"/>
</dbReference>
<dbReference type="STRING" id="1705394.SP60_00345"/>
<feature type="domain" description="Aminoglycoside phosphotransferase" evidence="3">
    <location>
        <begin position="29"/>
        <end position="238"/>
    </location>
</feature>
<evidence type="ECO:0000256" key="2">
    <source>
        <dbReference type="ARBA" id="ARBA00022840"/>
    </source>
</evidence>
<dbReference type="InterPro" id="IPR002575">
    <property type="entry name" value="Aminoglycoside_PTrfase"/>
</dbReference>
<gene>
    <name evidence="4" type="ORF">SP60_00345</name>
</gene>
<evidence type="ECO:0000256" key="1">
    <source>
        <dbReference type="ARBA" id="ARBA00022741"/>
    </source>
</evidence>
<accession>A0A0M4NW10</accession>
<dbReference type="InterPro" id="IPR011009">
    <property type="entry name" value="Kinase-like_dom_sf"/>
</dbReference>
<protein>
    <recommendedName>
        <fullName evidence="3">Aminoglycoside phosphotransferase domain-containing protein</fullName>
    </recommendedName>
</protein>
<dbReference type="Gene3D" id="3.30.200.20">
    <property type="entry name" value="Phosphorylase Kinase, domain 1"/>
    <property type="match status" value="1"/>
</dbReference>
<name>A0A0M4NW10_9GAMM</name>
<organism evidence="4 5">
    <name type="scientific">Candidatus Thioglobus autotrophicus</name>
    <dbReference type="NCBI Taxonomy" id="1705394"/>
    <lineage>
        <taxon>Bacteria</taxon>
        <taxon>Pseudomonadati</taxon>
        <taxon>Pseudomonadota</taxon>
        <taxon>Gammaproteobacteria</taxon>
        <taxon>Candidatus Pseudothioglobaceae</taxon>
        <taxon>Candidatus Thioglobus</taxon>
    </lineage>
</organism>
<dbReference type="Pfam" id="PF01636">
    <property type="entry name" value="APH"/>
    <property type="match status" value="1"/>
</dbReference>
<proteinExistence type="predicted"/>
<dbReference type="EMBL" id="CP010552">
    <property type="protein sequence ID" value="ALE51839.1"/>
    <property type="molecule type" value="Genomic_DNA"/>
</dbReference>
<dbReference type="AlphaFoldDB" id="A0A0M4NW10"/>
<keyword evidence="2" id="KW-0067">ATP-binding</keyword>
<dbReference type="Gene3D" id="3.90.1200.10">
    <property type="match status" value="1"/>
</dbReference>
<sequence length="315" mass="36759">MHDKHMTDRRLDQLEDWLEIFFDDANYTLSKASDDASFRRYFRIERSNLSFIAMDAPPAKENSKLFVEIAQLLRDNNIHAPKIIDKDLEQGFLLIEDLGNTTFLQALNPSNKLDLYKLAIDELVKIQAIELKNQALNTYDESLLKAELQLLIDWYLAKDIDQNLINQLKQLFDQLVQNSLNASQVFVHRDYHCRNLMTTNGKISIIDFQDAVIGSNTYDLASLLKDAYIELNLAEIQTLLTYFYQQANIKIPFAEFEKQFDLMGLQRHLKILGIFKRLSIRDGKHQYLDDIPLVKKYALQMADKYPEFTLLKDIL</sequence>
<keyword evidence="1" id="KW-0547">Nucleotide-binding</keyword>
<dbReference type="Proteomes" id="UP000058020">
    <property type="component" value="Chromosome"/>
</dbReference>
<dbReference type="SUPFAM" id="SSF56112">
    <property type="entry name" value="Protein kinase-like (PK-like)"/>
    <property type="match status" value="1"/>
</dbReference>
<evidence type="ECO:0000259" key="3">
    <source>
        <dbReference type="Pfam" id="PF01636"/>
    </source>
</evidence>
<dbReference type="OrthoDB" id="9809275at2"/>
<reference evidence="4 5" key="1">
    <citation type="journal article" date="2015" name="Genome Announc.">
        <title>Genome Sequence of 'Candidatus Thioglobus autotrophica' Strain EF1, a Chemoautotroph from the SUP05 Clade of Marine Gammaproteobacteria.</title>
        <authorList>
            <person name="Shah V."/>
            <person name="Morris R.M."/>
        </authorList>
    </citation>
    <scope>NUCLEOTIDE SEQUENCE [LARGE SCALE GENOMIC DNA]</scope>
    <source>
        <strain evidence="4 5">EF1</strain>
    </source>
</reference>
<evidence type="ECO:0000313" key="4">
    <source>
        <dbReference type="EMBL" id="ALE51839.1"/>
    </source>
</evidence>
<dbReference type="GO" id="GO:0005524">
    <property type="term" value="F:ATP binding"/>
    <property type="evidence" value="ECO:0007669"/>
    <property type="project" value="UniProtKB-KW"/>
</dbReference>
<dbReference type="PANTHER" id="PTHR33540:SF1">
    <property type="entry name" value="N-ACETYLMURAMATE_N-ACETYLGLUCOSAMINE KINASE"/>
    <property type="match status" value="1"/>
</dbReference>
<evidence type="ECO:0000313" key="5">
    <source>
        <dbReference type="Proteomes" id="UP000058020"/>
    </source>
</evidence>
<keyword evidence="5" id="KW-1185">Reference proteome</keyword>
<dbReference type="PANTHER" id="PTHR33540">
    <property type="entry name" value="TRNA THREONYLCARBAMOYLADENOSINE BIOSYNTHESIS PROTEIN TSAE"/>
    <property type="match status" value="1"/>
</dbReference>
<dbReference type="KEGG" id="tho:SP60_00345"/>